<protein>
    <submittedName>
        <fullName evidence="1">Uncharacterized protein</fullName>
    </submittedName>
</protein>
<dbReference type="RefSeq" id="WP_074664466.1">
    <property type="nucleotide sequence ID" value="NZ_BJLB01000001.1"/>
</dbReference>
<name>A0A829W150_9FIRM</name>
<dbReference type="AlphaFoldDB" id="A0A829W150"/>
<evidence type="ECO:0000313" key="1">
    <source>
        <dbReference type="EMBL" id="GEA35068.1"/>
    </source>
</evidence>
<gene>
    <name evidence="1" type="ORF">Ccl03g_07810</name>
</gene>
<dbReference type="EMBL" id="BJLB01000001">
    <property type="protein sequence ID" value="GEA35068.1"/>
    <property type="molecule type" value="Genomic_DNA"/>
</dbReference>
<organism evidence="1 2">
    <name type="scientific">Enterocloster clostridioformis</name>
    <dbReference type="NCBI Taxonomy" id="1531"/>
    <lineage>
        <taxon>Bacteria</taxon>
        <taxon>Bacillati</taxon>
        <taxon>Bacillota</taxon>
        <taxon>Clostridia</taxon>
        <taxon>Lachnospirales</taxon>
        <taxon>Lachnospiraceae</taxon>
        <taxon>Enterocloster</taxon>
    </lineage>
</organism>
<evidence type="ECO:0000313" key="2">
    <source>
        <dbReference type="Proteomes" id="UP000315200"/>
    </source>
</evidence>
<proteinExistence type="predicted"/>
<dbReference type="Proteomes" id="UP000315200">
    <property type="component" value="Unassembled WGS sequence"/>
</dbReference>
<reference evidence="1 2" key="1">
    <citation type="submission" date="2019-06" db="EMBL/GenBank/DDBJ databases">
        <title>Draft genome sequence of [Clostridium] clostridioforme NBRC 113352.</title>
        <authorList>
            <person name="Miura T."/>
            <person name="Furukawa M."/>
            <person name="Shimamura M."/>
            <person name="Ohyama Y."/>
            <person name="Yamazoe A."/>
            <person name="Kawasaki H."/>
        </authorList>
    </citation>
    <scope>NUCLEOTIDE SEQUENCE [LARGE SCALE GENOMIC DNA]</scope>
    <source>
        <strain evidence="1 2">NBRC 113352</strain>
    </source>
</reference>
<comment type="caution">
    <text evidence="1">The sequence shown here is derived from an EMBL/GenBank/DDBJ whole genome shotgun (WGS) entry which is preliminary data.</text>
</comment>
<accession>A0A829W150</accession>
<sequence length="64" mass="7447">MLSENNLVYVEPKGLLSKKKKLTVHSIMPDTDLTNERANEFLKVHYNRIFSEILDTIKDKKVIS</sequence>